<reference evidence="1 2" key="1">
    <citation type="submission" date="2014-09" db="EMBL/GenBank/DDBJ databases">
        <authorList>
            <person name="Regsiter A."/>
        </authorList>
    </citation>
    <scope>NUCLEOTIDE SEQUENCE [LARGE SCALE GENOMIC DNA]</scope>
</reference>
<evidence type="ECO:0000313" key="2">
    <source>
        <dbReference type="Proteomes" id="UP000052230"/>
    </source>
</evidence>
<gene>
    <name evidence="1" type="ORF">XAC3562_1700004</name>
</gene>
<dbReference type="EMBL" id="CCXZ01000080">
    <property type="protein sequence ID" value="CEG15081.1"/>
    <property type="molecule type" value="Genomic_DNA"/>
</dbReference>
<dbReference type="Proteomes" id="UP000052230">
    <property type="component" value="Unassembled WGS sequence"/>
</dbReference>
<organism evidence="1 2">
    <name type="scientific">Xanthomonas citri pv. citri</name>
    <dbReference type="NCBI Taxonomy" id="611301"/>
    <lineage>
        <taxon>Bacteria</taxon>
        <taxon>Pseudomonadati</taxon>
        <taxon>Pseudomonadota</taxon>
        <taxon>Gammaproteobacteria</taxon>
        <taxon>Lysobacterales</taxon>
        <taxon>Lysobacteraceae</taxon>
        <taxon>Xanthomonas</taxon>
    </lineage>
</organism>
<keyword evidence="2" id="KW-1185">Reference proteome</keyword>
<name>A0A0U5F999_XANCI</name>
<comment type="caution">
    <text evidence="1">The sequence shown here is derived from an EMBL/GenBank/DDBJ whole genome shotgun (WGS) entry which is preliminary data.</text>
</comment>
<evidence type="ECO:0000313" key="1">
    <source>
        <dbReference type="EMBL" id="CEG15081.1"/>
    </source>
</evidence>
<dbReference type="AlphaFoldDB" id="A0A0U5F999"/>
<accession>A0A0U5F999</accession>
<protein>
    <submittedName>
        <fullName evidence="1">Uncharacterized protein</fullName>
    </submittedName>
</protein>
<sequence length="53" mass="5982">MRKSVQIKVQGSAVHDKFSNVLRVVGLDLRLISQVTHDPFVLVLVVALQRRSQ</sequence>
<proteinExistence type="predicted"/>